<comment type="caution">
    <text evidence="1">The sequence shown here is derived from an EMBL/GenBank/DDBJ whole genome shotgun (WGS) entry which is preliminary data.</text>
</comment>
<proteinExistence type="predicted"/>
<dbReference type="STRING" id="1448321.A0A317VTA1"/>
<gene>
    <name evidence="1" type="ORF">BO70DRAFT_69040</name>
</gene>
<dbReference type="RefSeq" id="XP_025398119.1">
    <property type="nucleotide sequence ID" value="XM_025548648.1"/>
</dbReference>
<accession>A0A317VTA1</accession>
<name>A0A317VTA1_9EURO</name>
<organism evidence="1 2">
    <name type="scientific">Aspergillus heteromorphus CBS 117.55</name>
    <dbReference type="NCBI Taxonomy" id="1448321"/>
    <lineage>
        <taxon>Eukaryota</taxon>
        <taxon>Fungi</taxon>
        <taxon>Dikarya</taxon>
        <taxon>Ascomycota</taxon>
        <taxon>Pezizomycotina</taxon>
        <taxon>Eurotiomycetes</taxon>
        <taxon>Eurotiomycetidae</taxon>
        <taxon>Eurotiales</taxon>
        <taxon>Aspergillaceae</taxon>
        <taxon>Aspergillus</taxon>
        <taxon>Aspergillus subgen. Circumdati</taxon>
    </lineage>
</organism>
<dbReference type="Proteomes" id="UP000247233">
    <property type="component" value="Unassembled WGS sequence"/>
</dbReference>
<dbReference type="EMBL" id="MSFL01000018">
    <property type="protein sequence ID" value="PWY77546.1"/>
    <property type="molecule type" value="Genomic_DNA"/>
</dbReference>
<dbReference type="OrthoDB" id="331602at2759"/>
<dbReference type="VEuPathDB" id="FungiDB:BO70DRAFT_69040"/>
<evidence type="ECO:0000313" key="1">
    <source>
        <dbReference type="EMBL" id="PWY77546.1"/>
    </source>
</evidence>
<protein>
    <submittedName>
        <fullName evidence="1">Uncharacterized protein</fullName>
    </submittedName>
</protein>
<dbReference type="GeneID" id="37070885"/>
<keyword evidence="2" id="KW-1185">Reference proteome</keyword>
<sequence>MRCNNQSALSTLRNLVSPRPSWPTQLPGLTFLPGLDTEKEELLVQVNTLRYELENFKQERDLMVLHHEKDLRDLQLKADSDFRKAQVRSPLYTLH</sequence>
<reference evidence="1 2" key="1">
    <citation type="submission" date="2016-12" db="EMBL/GenBank/DDBJ databases">
        <title>The genomes of Aspergillus section Nigri reveals drivers in fungal speciation.</title>
        <authorList>
            <consortium name="DOE Joint Genome Institute"/>
            <person name="Vesth T.C."/>
            <person name="Nybo J."/>
            <person name="Theobald S."/>
            <person name="Brandl J."/>
            <person name="Frisvad J.C."/>
            <person name="Nielsen K.F."/>
            <person name="Lyhne E.K."/>
            <person name="Kogle M.E."/>
            <person name="Kuo A."/>
            <person name="Riley R."/>
            <person name="Clum A."/>
            <person name="Nolan M."/>
            <person name="Lipzen A."/>
            <person name="Salamov A."/>
            <person name="Henrissat B."/>
            <person name="Wiebenga A."/>
            <person name="De Vries R.P."/>
            <person name="Grigoriev I.V."/>
            <person name="Mortensen U.H."/>
            <person name="Andersen M.R."/>
            <person name="Baker S.E."/>
        </authorList>
    </citation>
    <scope>NUCLEOTIDE SEQUENCE [LARGE SCALE GENOMIC DNA]</scope>
    <source>
        <strain evidence="1 2">CBS 117.55</strain>
    </source>
</reference>
<dbReference type="AlphaFoldDB" id="A0A317VTA1"/>
<evidence type="ECO:0000313" key="2">
    <source>
        <dbReference type="Proteomes" id="UP000247233"/>
    </source>
</evidence>